<dbReference type="WBParaSite" id="GPUH_0001099901-mRNA-1">
    <property type="protein sequence ID" value="GPUH_0001099901-mRNA-1"/>
    <property type="gene ID" value="GPUH_0001099901"/>
</dbReference>
<evidence type="ECO:0000256" key="1">
    <source>
        <dbReference type="SAM" id="MobiDB-lite"/>
    </source>
</evidence>
<reference evidence="4" key="1">
    <citation type="submission" date="2016-06" db="UniProtKB">
        <authorList>
            <consortium name="WormBaseParasite"/>
        </authorList>
    </citation>
    <scope>IDENTIFICATION</scope>
</reference>
<evidence type="ECO:0000313" key="2">
    <source>
        <dbReference type="EMBL" id="VDN18171.1"/>
    </source>
</evidence>
<feature type="compositionally biased region" description="Basic and acidic residues" evidence="1">
    <location>
        <begin position="47"/>
        <end position="57"/>
    </location>
</feature>
<organism evidence="4">
    <name type="scientific">Gongylonema pulchrum</name>
    <dbReference type="NCBI Taxonomy" id="637853"/>
    <lineage>
        <taxon>Eukaryota</taxon>
        <taxon>Metazoa</taxon>
        <taxon>Ecdysozoa</taxon>
        <taxon>Nematoda</taxon>
        <taxon>Chromadorea</taxon>
        <taxon>Rhabditida</taxon>
        <taxon>Spirurina</taxon>
        <taxon>Spiruromorpha</taxon>
        <taxon>Spiruroidea</taxon>
        <taxon>Gongylonematidae</taxon>
        <taxon>Gongylonema</taxon>
    </lineage>
</organism>
<proteinExistence type="predicted"/>
<sequence>MRASESESLLPRRRVNRSERLASQVRRQHNTELVHQLHTSSVPYSKESTRNDAEERTVSSQPLLLEDAVGADNSNWGLEHELTGDGAEPMQWAHADIQPTSQQNIRYAHNQEDEERLRAVERMRIRRAGDEHVRKERAANRNAMRI</sequence>
<gene>
    <name evidence="2" type="ORF">GPUH_LOCUS10986</name>
</gene>
<keyword evidence="3" id="KW-1185">Reference proteome</keyword>
<evidence type="ECO:0000313" key="4">
    <source>
        <dbReference type="WBParaSite" id="GPUH_0001099901-mRNA-1"/>
    </source>
</evidence>
<accession>A0A183DQJ5</accession>
<reference evidence="2 3" key="2">
    <citation type="submission" date="2018-11" db="EMBL/GenBank/DDBJ databases">
        <authorList>
            <consortium name="Pathogen Informatics"/>
        </authorList>
    </citation>
    <scope>NUCLEOTIDE SEQUENCE [LARGE SCALE GENOMIC DNA]</scope>
</reference>
<evidence type="ECO:0000313" key="3">
    <source>
        <dbReference type="Proteomes" id="UP000271098"/>
    </source>
</evidence>
<feature type="region of interest" description="Disordered" evidence="1">
    <location>
        <begin position="1"/>
        <end position="76"/>
    </location>
</feature>
<feature type="compositionally biased region" description="Polar residues" evidence="1">
    <location>
        <begin position="31"/>
        <end position="43"/>
    </location>
</feature>
<dbReference type="AlphaFoldDB" id="A0A183DQJ5"/>
<name>A0A183DQJ5_9BILA</name>
<dbReference type="EMBL" id="UYRT01078272">
    <property type="protein sequence ID" value="VDN18171.1"/>
    <property type="molecule type" value="Genomic_DNA"/>
</dbReference>
<dbReference type="Proteomes" id="UP000271098">
    <property type="component" value="Unassembled WGS sequence"/>
</dbReference>
<protein>
    <submittedName>
        <fullName evidence="2 4">Uncharacterized protein</fullName>
    </submittedName>
</protein>